<feature type="compositionally biased region" description="Polar residues" evidence="1">
    <location>
        <begin position="1"/>
        <end position="18"/>
    </location>
</feature>
<sequence>MLPFKPNNNNLNSKTAETYDQEKNDNDVYSDVTLESSSASKMNDNDNSEPSNHSQTQRTESEISDMSLVDLVKQGGQVVQNKIDLLSNAVVGVGKKDQSDKIPPAHIPAEGSTASEGVGFKPAEAQDSHSQTRRTESEISDMPLVDLVKQSGQVVQNKIDLLSNAVVGG</sequence>
<name>A0A9N8WA76_9GLOM</name>
<proteinExistence type="predicted"/>
<dbReference type="Proteomes" id="UP000789831">
    <property type="component" value="Unassembled WGS sequence"/>
</dbReference>
<evidence type="ECO:0000313" key="3">
    <source>
        <dbReference type="Proteomes" id="UP000789831"/>
    </source>
</evidence>
<comment type="caution">
    <text evidence="2">The sequence shown here is derived from an EMBL/GenBank/DDBJ whole genome shotgun (WGS) entry which is preliminary data.</text>
</comment>
<accession>A0A9N8WA76</accession>
<reference evidence="2" key="1">
    <citation type="submission" date="2021-06" db="EMBL/GenBank/DDBJ databases">
        <authorList>
            <person name="Kallberg Y."/>
            <person name="Tangrot J."/>
            <person name="Rosling A."/>
        </authorList>
    </citation>
    <scope>NUCLEOTIDE SEQUENCE</scope>
    <source>
        <strain evidence="2">MT106</strain>
    </source>
</reference>
<keyword evidence="3" id="KW-1185">Reference proteome</keyword>
<feature type="compositionally biased region" description="Polar residues" evidence="1">
    <location>
        <begin position="33"/>
        <end position="42"/>
    </location>
</feature>
<feature type="region of interest" description="Disordered" evidence="1">
    <location>
        <begin position="95"/>
        <end position="139"/>
    </location>
</feature>
<protein>
    <submittedName>
        <fullName evidence="2">1624_t:CDS:1</fullName>
    </submittedName>
</protein>
<feature type="non-terminal residue" evidence="2">
    <location>
        <position position="1"/>
    </location>
</feature>
<dbReference type="EMBL" id="CAJVPL010000294">
    <property type="protein sequence ID" value="CAG8479624.1"/>
    <property type="molecule type" value="Genomic_DNA"/>
</dbReference>
<organism evidence="2 3">
    <name type="scientific">Ambispora gerdemannii</name>
    <dbReference type="NCBI Taxonomy" id="144530"/>
    <lineage>
        <taxon>Eukaryota</taxon>
        <taxon>Fungi</taxon>
        <taxon>Fungi incertae sedis</taxon>
        <taxon>Mucoromycota</taxon>
        <taxon>Glomeromycotina</taxon>
        <taxon>Glomeromycetes</taxon>
        <taxon>Archaeosporales</taxon>
        <taxon>Ambisporaceae</taxon>
        <taxon>Ambispora</taxon>
    </lineage>
</organism>
<evidence type="ECO:0000256" key="1">
    <source>
        <dbReference type="SAM" id="MobiDB-lite"/>
    </source>
</evidence>
<feature type="compositionally biased region" description="Polar residues" evidence="1">
    <location>
        <begin position="48"/>
        <end position="58"/>
    </location>
</feature>
<gene>
    <name evidence="2" type="ORF">AGERDE_LOCUS3166</name>
</gene>
<dbReference type="AlphaFoldDB" id="A0A9N8WA76"/>
<evidence type="ECO:0000313" key="2">
    <source>
        <dbReference type="EMBL" id="CAG8479624.1"/>
    </source>
</evidence>
<feature type="region of interest" description="Disordered" evidence="1">
    <location>
        <begin position="1"/>
        <end position="67"/>
    </location>
</feature>